<accession>A0A1D8GBJ8</accession>
<organism evidence="7 8">
    <name type="scientific">Geosporobacter ferrireducens</name>
    <dbReference type="NCBI Taxonomy" id="1424294"/>
    <lineage>
        <taxon>Bacteria</taxon>
        <taxon>Bacillati</taxon>
        <taxon>Bacillota</taxon>
        <taxon>Clostridia</taxon>
        <taxon>Peptostreptococcales</taxon>
        <taxon>Thermotaleaceae</taxon>
        <taxon>Geosporobacter</taxon>
    </lineage>
</organism>
<evidence type="ECO:0008006" key="9">
    <source>
        <dbReference type="Google" id="ProtNLM"/>
    </source>
</evidence>
<evidence type="ECO:0000256" key="4">
    <source>
        <dbReference type="ARBA" id="ARBA00022989"/>
    </source>
</evidence>
<dbReference type="GO" id="GO:0016020">
    <property type="term" value="C:membrane"/>
    <property type="evidence" value="ECO:0007669"/>
    <property type="project" value="InterPro"/>
</dbReference>
<evidence type="ECO:0000256" key="6">
    <source>
        <dbReference type="SAM" id="Phobius"/>
    </source>
</evidence>
<evidence type="ECO:0000256" key="1">
    <source>
        <dbReference type="ARBA" id="ARBA00004236"/>
    </source>
</evidence>
<keyword evidence="8" id="KW-1185">Reference proteome</keyword>
<dbReference type="EMBL" id="CP017269">
    <property type="protein sequence ID" value="AOT68268.1"/>
    <property type="molecule type" value="Genomic_DNA"/>
</dbReference>
<dbReference type="STRING" id="1424294.Gferi_00900"/>
<sequence length="174" mass="19733">MILTNIVPSALITQQGTGNTAFLFVKLISYSFIFLMIVAAAYFTTRYVGRKSAAVIGGRNIQIIEKVVLGLEKSLYIVKVGERFFLLAAGKQNVELLTEVRKEEINQAPEGSQGSMIFPSFDTYLKKFSKKQPEDIKDHELLTGEDQDTLQKVLSEFKRKNQNINMFEDKDEQQ</sequence>
<evidence type="ECO:0000313" key="7">
    <source>
        <dbReference type="EMBL" id="AOT68268.1"/>
    </source>
</evidence>
<evidence type="ECO:0000256" key="2">
    <source>
        <dbReference type="ARBA" id="ARBA00022475"/>
    </source>
</evidence>
<dbReference type="InterPro" id="IPR022781">
    <property type="entry name" value="Flagellar_biosynth_FliO"/>
</dbReference>
<protein>
    <recommendedName>
        <fullName evidence="9">Flagellar protein</fullName>
    </recommendedName>
</protein>
<keyword evidence="4 6" id="KW-1133">Transmembrane helix</keyword>
<dbReference type="RefSeq" id="WP_069973821.1">
    <property type="nucleotide sequence ID" value="NZ_CP017269.1"/>
</dbReference>
<feature type="transmembrane region" description="Helical" evidence="6">
    <location>
        <begin position="20"/>
        <end position="43"/>
    </location>
</feature>
<evidence type="ECO:0000313" key="8">
    <source>
        <dbReference type="Proteomes" id="UP000095743"/>
    </source>
</evidence>
<keyword evidence="3 6" id="KW-0812">Transmembrane</keyword>
<evidence type="ECO:0000256" key="3">
    <source>
        <dbReference type="ARBA" id="ARBA00022692"/>
    </source>
</evidence>
<dbReference type="KEGG" id="gfe:Gferi_00900"/>
<keyword evidence="2" id="KW-1003">Cell membrane</keyword>
<keyword evidence="5 6" id="KW-0472">Membrane</keyword>
<dbReference type="Pfam" id="PF04347">
    <property type="entry name" value="FliO"/>
    <property type="match status" value="1"/>
</dbReference>
<dbReference type="Proteomes" id="UP000095743">
    <property type="component" value="Chromosome"/>
</dbReference>
<gene>
    <name evidence="7" type="ORF">Gferi_00900</name>
</gene>
<dbReference type="OrthoDB" id="1953181at2"/>
<reference evidence="7 8" key="1">
    <citation type="submission" date="2016-09" db="EMBL/GenBank/DDBJ databases">
        <title>Genomic analysis reveals versatility of anaerobic energy metabolism of Geosporobacter ferrireducens IRF9 of phylum Firmicutes.</title>
        <authorList>
            <person name="Kim S.-J."/>
        </authorList>
    </citation>
    <scope>NUCLEOTIDE SEQUENCE [LARGE SCALE GENOMIC DNA]</scope>
    <source>
        <strain evidence="7 8">IRF9</strain>
    </source>
</reference>
<proteinExistence type="predicted"/>
<name>A0A1D8GBJ8_9FIRM</name>
<dbReference type="AlphaFoldDB" id="A0A1D8GBJ8"/>
<comment type="subcellular location">
    <subcellularLocation>
        <location evidence="1">Cell membrane</location>
    </subcellularLocation>
</comment>
<dbReference type="GO" id="GO:0044781">
    <property type="term" value="P:bacterial-type flagellum organization"/>
    <property type="evidence" value="ECO:0007669"/>
    <property type="project" value="InterPro"/>
</dbReference>
<evidence type="ECO:0000256" key="5">
    <source>
        <dbReference type="ARBA" id="ARBA00023136"/>
    </source>
</evidence>